<dbReference type="AlphaFoldDB" id="A0A5J5PFT0"/>
<sequence length="230" mass="26242">MEKSCGDQGDSYSKRRKTTRQQKLLNNVEYLGAENSGVMKGVPFPGGTNWATTELLEFVAHMKNGYVSVLSHFDVQALLLEYITRNNLRDPRQKSHIICDSRLMKLFGKERVGHFEMLKLLESHFLIQDHSRAIDTVRGEPIEAAAIQLAVDGNSDSQPIIACDKRRKTRKKVNEKGQRANPDEYAAVDVHNMNLIYLKRNWIENLIDDAEKIDGKVVGSFMRIKILDKK</sequence>
<dbReference type="Pfam" id="PF02201">
    <property type="entry name" value="SWIB"/>
    <property type="match status" value="1"/>
</dbReference>
<dbReference type="InterPro" id="IPR036885">
    <property type="entry name" value="SWIB_MDM2_dom_sf"/>
</dbReference>
<dbReference type="EMBL" id="CM018225">
    <property type="protein sequence ID" value="KAB2004400.1"/>
    <property type="molecule type" value="Genomic_DNA"/>
</dbReference>
<reference evidence="4" key="1">
    <citation type="journal article" date="2020" name="Nat. Genet.">
        <title>Genomic diversifications of five Gossypium allopolyploid species and their impact on cotton improvement.</title>
        <authorList>
            <person name="Chen Z.J."/>
            <person name="Sreedasyam A."/>
            <person name="Ando A."/>
            <person name="Song Q."/>
            <person name="De Santiago L.M."/>
            <person name="Hulse-Kemp A.M."/>
            <person name="Ding M."/>
            <person name="Ye W."/>
            <person name="Kirkbride R.C."/>
            <person name="Jenkins J."/>
            <person name="Plott C."/>
            <person name="Lovell J."/>
            <person name="Lin Y.M."/>
            <person name="Vaughn R."/>
            <person name="Liu B."/>
            <person name="Simpson S."/>
            <person name="Scheffler B.E."/>
            <person name="Wen L."/>
            <person name="Saski C.A."/>
            <person name="Grover C.E."/>
            <person name="Hu G."/>
            <person name="Conover J.L."/>
            <person name="Carlson J.W."/>
            <person name="Shu S."/>
            <person name="Boston L.B."/>
            <person name="Williams M."/>
            <person name="Peterson D.G."/>
            <person name="McGee K."/>
            <person name="Jones D.C."/>
            <person name="Wendel J.F."/>
            <person name="Stelly D.M."/>
            <person name="Grimwood J."/>
            <person name="Schmutz J."/>
        </authorList>
    </citation>
    <scope>NUCLEOTIDE SEQUENCE [LARGE SCALE GENOMIC DNA]</scope>
    <source>
        <strain evidence="4">cv. 3-79</strain>
    </source>
</reference>
<gene>
    <name evidence="3" type="ORF">ES319_D11G195500v1</name>
</gene>
<keyword evidence="4" id="KW-1185">Reference proteome</keyword>
<evidence type="ECO:0000313" key="3">
    <source>
        <dbReference type="EMBL" id="KAB2004400.1"/>
    </source>
</evidence>
<dbReference type="InterPro" id="IPR004343">
    <property type="entry name" value="Plus-3_dom"/>
</dbReference>
<dbReference type="InterPro" id="IPR019835">
    <property type="entry name" value="SWIB_domain"/>
</dbReference>
<accession>A0A5J5PFT0</accession>
<protein>
    <submittedName>
        <fullName evidence="3">Uncharacterized protein</fullName>
    </submittedName>
</protein>
<proteinExistence type="predicted"/>
<evidence type="ECO:0000313" key="4">
    <source>
        <dbReference type="Proteomes" id="UP000327439"/>
    </source>
</evidence>
<name>A0A5J5PFT0_GOSBA</name>
<dbReference type="OrthoDB" id="6415790at2759"/>
<dbReference type="SUPFAM" id="SSF47592">
    <property type="entry name" value="SWIB/MDM2 domain"/>
    <property type="match status" value="1"/>
</dbReference>
<evidence type="ECO:0000259" key="1">
    <source>
        <dbReference type="PROSITE" id="PS51360"/>
    </source>
</evidence>
<feature type="domain" description="Plus3" evidence="1">
    <location>
        <begin position="187"/>
        <end position="230"/>
    </location>
</feature>
<dbReference type="InterPro" id="IPR036128">
    <property type="entry name" value="Plus3-like_sf"/>
</dbReference>
<dbReference type="PANTHER" id="PTHR46695:SF4">
    <property type="entry name" value="ZINC FINGER CCCH DOMAIN-CONTAINING PROTEIN 44"/>
    <property type="match status" value="1"/>
</dbReference>
<dbReference type="GO" id="GO:0003677">
    <property type="term" value="F:DNA binding"/>
    <property type="evidence" value="ECO:0007669"/>
    <property type="project" value="InterPro"/>
</dbReference>
<dbReference type="SUPFAM" id="SSF159042">
    <property type="entry name" value="Plus3-like"/>
    <property type="match status" value="1"/>
</dbReference>
<dbReference type="PANTHER" id="PTHR46695">
    <property type="entry name" value="ZINC FINGER CCCH DOMAIN-CONTAINING PROTEIN 44-RELATED"/>
    <property type="match status" value="1"/>
</dbReference>
<feature type="domain" description="DM2" evidence="2">
    <location>
        <begin position="44"/>
        <end position="127"/>
    </location>
</feature>
<dbReference type="Proteomes" id="UP000327439">
    <property type="component" value="Chromosome D11"/>
</dbReference>
<dbReference type="PROSITE" id="PS51360">
    <property type="entry name" value="PLUS3"/>
    <property type="match status" value="1"/>
</dbReference>
<organism evidence="3 4">
    <name type="scientific">Gossypium barbadense</name>
    <name type="common">Sea Island cotton</name>
    <name type="synonym">Hibiscus barbadensis</name>
    <dbReference type="NCBI Taxonomy" id="3634"/>
    <lineage>
        <taxon>Eukaryota</taxon>
        <taxon>Viridiplantae</taxon>
        <taxon>Streptophyta</taxon>
        <taxon>Embryophyta</taxon>
        <taxon>Tracheophyta</taxon>
        <taxon>Spermatophyta</taxon>
        <taxon>Magnoliopsida</taxon>
        <taxon>eudicotyledons</taxon>
        <taxon>Gunneridae</taxon>
        <taxon>Pentapetalae</taxon>
        <taxon>rosids</taxon>
        <taxon>malvids</taxon>
        <taxon>Malvales</taxon>
        <taxon>Malvaceae</taxon>
        <taxon>Malvoideae</taxon>
        <taxon>Gossypium</taxon>
    </lineage>
</organism>
<dbReference type="Gene3D" id="1.10.245.10">
    <property type="entry name" value="SWIB/MDM2 domain"/>
    <property type="match status" value="1"/>
</dbReference>
<evidence type="ECO:0000259" key="2">
    <source>
        <dbReference type="PROSITE" id="PS51925"/>
    </source>
</evidence>
<dbReference type="SMART" id="SM00151">
    <property type="entry name" value="SWIB"/>
    <property type="match status" value="1"/>
</dbReference>
<dbReference type="CDD" id="cd10567">
    <property type="entry name" value="SWIB-MDM2_like"/>
    <property type="match status" value="1"/>
</dbReference>
<dbReference type="InterPro" id="IPR003121">
    <property type="entry name" value="SWIB_MDM2_domain"/>
</dbReference>
<dbReference type="PROSITE" id="PS51925">
    <property type="entry name" value="SWIB_MDM2"/>
    <property type="match status" value="1"/>
</dbReference>